<evidence type="ECO:0000256" key="4">
    <source>
        <dbReference type="ARBA" id="ARBA00023027"/>
    </source>
</evidence>
<evidence type="ECO:0000256" key="3">
    <source>
        <dbReference type="ARBA" id="ARBA00023002"/>
    </source>
</evidence>
<name>A0A846N5B1_9PROT</name>
<evidence type="ECO:0000313" key="6">
    <source>
        <dbReference type="EMBL" id="NIK90237.1"/>
    </source>
</evidence>
<dbReference type="UniPathway" id="UPA00262">
    <property type="reaction ID" value="UER00222"/>
</dbReference>
<evidence type="ECO:0000313" key="7">
    <source>
        <dbReference type="Proteomes" id="UP000570514"/>
    </source>
</evidence>
<reference evidence="6 7" key="1">
    <citation type="submission" date="2020-03" db="EMBL/GenBank/DDBJ databases">
        <title>Genomic Encyclopedia of Type Strains, Phase IV (KMG-IV): sequencing the most valuable type-strain genomes for metagenomic binning, comparative biology and taxonomic classification.</title>
        <authorList>
            <person name="Goeker M."/>
        </authorList>
    </citation>
    <scope>NUCLEOTIDE SEQUENCE [LARGE SCALE GENOMIC DNA]</scope>
    <source>
        <strain evidence="6 7">DSM 19867</strain>
    </source>
</reference>
<dbReference type="Gene3D" id="1.10.8.610">
    <property type="entry name" value="SirC, precorrin-2 dehydrogenase, C-terminal helical domain-like"/>
    <property type="match status" value="1"/>
</dbReference>
<dbReference type="SUPFAM" id="SSF75615">
    <property type="entry name" value="Siroheme synthase middle domains-like"/>
    <property type="match status" value="1"/>
</dbReference>
<dbReference type="InterPro" id="IPR028161">
    <property type="entry name" value="Met8-like"/>
</dbReference>
<dbReference type="AlphaFoldDB" id="A0A846N5B1"/>
<dbReference type="EC" id="1.3.1.76" evidence="2"/>
<comment type="caution">
    <text evidence="6">The sequence shown here is derived from an EMBL/GenBank/DDBJ whole genome shotgun (WGS) entry which is preliminary data.</text>
</comment>
<dbReference type="NCBIfam" id="TIGR01470">
    <property type="entry name" value="cysG_Nterm"/>
    <property type="match status" value="1"/>
</dbReference>
<evidence type="ECO:0000256" key="2">
    <source>
        <dbReference type="ARBA" id="ARBA00012400"/>
    </source>
</evidence>
<dbReference type="GO" id="GO:0004325">
    <property type="term" value="F:ferrochelatase activity"/>
    <property type="evidence" value="ECO:0007669"/>
    <property type="project" value="InterPro"/>
</dbReference>
<sequence length="165" mass="17693">MLPIVLNPELARIGLIGTGDAFARRAALLEGAGVKAVVLGSDAALEGLSVLFVAGLGADLSEDLARRARALGILVNVEDVPHLCDFHVPAIVRRGDLVFSVSTKGRSPALARRLREWLESQFGPEWETRLEELAVLRETLRADGVHGEALAGSVRGVIEEKGWLK</sequence>
<dbReference type="GO" id="GO:0043115">
    <property type="term" value="F:precorrin-2 dehydrogenase activity"/>
    <property type="evidence" value="ECO:0007669"/>
    <property type="project" value="UniProtKB-EC"/>
</dbReference>
<organism evidence="6 7">
    <name type="scientific">Rhizomicrobium palustre</name>
    <dbReference type="NCBI Taxonomy" id="189966"/>
    <lineage>
        <taxon>Bacteria</taxon>
        <taxon>Pseudomonadati</taxon>
        <taxon>Pseudomonadota</taxon>
        <taxon>Alphaproteobacteria</taxon>
        <taxon>Micropepsales</taxon>
        <taxon>Micropepsaceae</taxon>
        <taxon>Rhizomicrobium</taxon>
    </lineage>
</organism>
<dbReference type="Proteomes" id="UP000570514">
    <property type="component" value="Unassembled WGS sequence"/>
</dbReference>
<dbReference type="InterPro" id="IPR042518">
    <property type="entry name" value="SirC_C"/>
</dbReference>
<dbReference type="RefSeq" id="WP_208414945.1">
    <property type="nucleotide sequence ID" value="NZ_BAAADC010000001.1"/>
</dbReference>
<gene>
    <name evidence="6" type="ORF">FHS83_003555</name>
</gene>
<keyword evidence="4" id="KW-0520">NAD</keyword>
<dbReference type="PANTHER" id="PTHR35330">
    <property type="entry name" value="SIROHEME BIOSYNTHESIS PROTEIN MET8"/>
    <property type="match status" value="1"/>
</dbReference>
<dbReference type="InterPro" id="IPR006367">
    <property type="entry name" value="Sirohaem_synthase_N"/>
</dbReference>
<dbReference type="EMBL" id="JAASRM010000001">
    <property type="protein sequence ID" value="NIK90237.1"/>
    <property type="molecule type" value="Genomic_DNA"/>
</dbReference>
<dbReference type="Gene3D" id="3.40.50.720">
    <property type="entry name" value="NAD(P)-binding Rossmann-like Domain"/>
    <property type="match status" value="1"/>
</dbReference>
<dbReference type="Pfam" id="PF13241">
    <property type="entry name" value="NAD_binding_7"/>
    <property type="match status" value="1"/>
</dbReference>
<keyword evidence="6" id="KW-0456">Lyase</keyword>
<keyword evidence="5" id="KW-0627">Porphyrin biosynthesis</keyword>
<comment type="pathway">
    <text evidence="1">Porphyrin-containing compound metabolism; siroheme biosynthesis; sirohydrochlorin from precorrin-2: step 1/1.</text>
</comment>
<keyword evidence="7" id="KW-1185">Reference proteome</keyword>
<accession>A0A846N5B1</accession>
<dbReference type="GO" id="GO:0019354">
    <property type="term" value="P:siroheme biosynthetic process"/>
    <property type="evidence" value="ECO:0007669"/>
    <property type="project" value="UniProtKB-UniPathway"/>
</dbReference>
<keyword evidence="3 6" id="KW-0560">Oxidoreductase</keyword>
<protein>
    <recommendedName>
        <fullName evidence="2">precorrin-2 dehydrogenase</fullName>
        <ecNumber evidence="2">1.3.1.76</ecNumber>
    </recommendedName>
</protein>
<proteinExistence type="predicted"/>
<evidence type="ECO:0000256" key="5">
    <source>
        <dbReference type="ARBA" id="ARBA00023244"/>
    </source>
</evidence>
<evidence type="ECO:0000256" key="1">
    <source>
        <dbReference type="ARBA" id="ARBA00005010"/>
    </source>
</evidence>
<dbReference type="PANTHER" id="PTHR35330:SF1">
    <property type="entry name" value="SIROHEME BIOSYNTHESIS PROTEIN MET8"/>
    <property type="match status" value="1"/>
</dbReference>